<keyword evidence="4" id="KW-1185">Reference proteome</keyword>
<name>A0ABQ2ND32_9ACTN</name>
<dbReference type="Proteomes" id="UP000655410">
    <property type="component" value="Unassembled WGS sequence"/>
</dbReference>
<dbReference type="EMBL" id="BMNI01000006">
    <property type="protein sequence ID" value="GGO91393.1"/>
    <property type="molecule type" value="Genomic_DNA"/>
</dbReference>
<feature type="signal peptide" evidence="2">
    <location>
        <begin position="1"/>
        <end position="23"/>
    </location>
</feature>
<feature type="chain" id="PRO_5045632506" evidence="2">
    <location>
        <begin position="24"/>
        <end position="79"/>
    </location>
</feature>
<evidence type="ECO:0000256" key="1">
    <source>
        <dbReference type="SAM" id="MobiDB-lite"/>
    </source>
</evidence>
<sequence>MKALLLGLLLLGALTGFSLLPTAEAPAPAPYVADLIAPGPALPTPEWSIQPIPTDGWDDGPAALPGPDLPPLAPPHERH</sequence>
<accession>A0ABQ2ND32</accession>
<reference evidence="4" key="1">
    <citation type="journal article" date="2019" name="Int. J. Syst. Evol. Microbiol.">
        <title>The Global Catalogue of Microorganisms (GCM) 10K type strain sequencing project: providing services to taxonomists for standard genome sequencing and annotation.</title>
        <authorList>
            <consortium name="The Broad Institute Genomics Platform"/>
            <consortium name="The Broad Institute Genome Sequencing Center for Infectious Disease"/>
            <person name="Wu L."/>
            <person name="Ma J."/>
        </authorList>
    </citation>
    <scope>NUCLEOTIDE SEQUENCE [LARGE SCALE GENOMIC DNA]</scope>
    <source>
        <strain evidence="4">CGMCC 4.7371</strain>
    </source>
</reference>
<organism evidence="3 4">
    <name type="scientific">Nocardioides phosphati</name>
    <dbReference type="NCBI Taxonomy" id="1867775"/>
    <lineage>
        <taxon>Bacteria</taxon>
        <taxon>Bacillati</taxon>
        <taxon>Actinomycetota</taxon>
        <taxon>Actinomycetes</taxon>
        <taxon>Propionibacteriales</taxon>
        <taxon>Nocardioidaceae</taxon>
        <taxon>Nocardioides</taxon>
    </lineage>
</organism>
<feature type="compositionally biased region" description="Pro residues" evidence="1">
    <location>
        <begin position="67"/>
        <end position="79"/>
    </location>
</feature>
<proteinExistence type="predicted"/>
<evidence type="ECO:0000313" key="3">
    <source>
        <dbReference type="EMBL" id="GGO91393.1"/>
    </source>
</evidence>
<evidence type="ECO:0000313" key="4">
    <source>
        <dbReference type="Proteomes" id="UP000655410"/>
    </source>
</evidence>
<keyword evidence="2" id="KW-0732">Signal</keyword>
<comment type="caution">
    <text evidence="3">The sequence shown here is derived from an EMBL/GenBank/DDBJ whole genome shotgun (WGS) entry which is preliminary data.</text>
</comment>
<gene>
    <name evidence="3" type="ORF">GCM10011584_25360</name>
</gene>
<protein>
    <submittedName>
        <fullName evidence="3">Uncharacterized protein</fullName>
    </submittedName>
</protein>
<evidence type="ECO:0000256" key="2">
    <source>
        <dbReference type="SAM" id="SignalP"/>
    </source>
</evidence>
<feature type="region of interest" description="Disordered" evidence="1">
    <location>
        <begin position="44"/>
        <end position="79"/>
    </location>
</feature>
<dbReference type="RefSeq" id="WP_188784379.1">
    <property type="nucleotide sequence ID" value="NZ_BMNI01000006.1"/>
</dbReference>